<dbReference type="PROSITE" id="PS50977">
    <property type="entry name" value="HTH_TETR_2"/>
    <property type="match status" value="1"/>
</dbReference>
<dbReference type="GO" id="GO:0000976">
    <property type="term" value="F:transcription cis-regulatory region binding"/>
    <property type="evidence" value="ECO:0007669"/>
    <property type="project" value="TreeGrafter"/>
</dbReference>
<feature type="domain" description="HTH tetR-type" evidence="5">
    <location>
        <begin position="1"/>
        <end position="55"/>
    </location>
</feature>
<dbReference type="Gene3D" id="1.10.357.10">
    <property type="entry name" value="Tetracycline Repressor, domain 2"/>
    <property type="match status" value="1"/>
</dbReference>
<keyword evidence="7" id="KW-1185">Reference proteome</keyword>
<name>A0A7R7DK31_9ACTN</name>
<organism evidence="6 7">
    <name type="scientific">Actinocatenispora thailandica</name>
    <dbReference type="NCBI Taxonomy" id="227318"/>
    <lineage>
        <taxon>Bacteria</taxon>
        <taxon>Bacillati</taxon>
        <taxon>Actinomycetota</taxon>
        <taxon>Actinomycetes</taxon>
        <taxon>Micromonosporales</taxon>
        <taxon>Micromonosporaceae</taxon>
        <taxon>Actinocatenispora</taxon>
    </lineage>
</organism>
<keyword evidence="1" id="KW-0805">Transcription regulation</keyword>
<dbReference type="Gene3D" id="1.10.10.60">
    <property type="entry name" value="Homeodomain-like"/>
    <property type="match status" value="1"/>
</dbReference>
<evidence type="ECO:0000259" key="5">
    <source>
        <dbReference type="PROSITE" id="PS50977"/>
    </source>
</evidence>
<protein>
    <recommendedName>
        <fullName evidence="5">HTH tetR-type domain-containing protein</fullName>
    </recommendedName>
</protein>
<dbReference type="InterPro" id="IPR036271">
    <property type="entry name" value="Tet_transcr_reg_TetR-rel_C_sf"/>
</dbReference>
<keyword evidence="2 4" id="KW-0238">DNA-binding</keyword>
<dbReference type="SUPFAM" id="SSF48498">
    <property type="entry name" value="Tetracyclin repressor-like, C-terminal domain"/>
    <property type="match status" value="1"/>
</dbReference>
<dbReference type="InterPro" id="IPR050109">
    <property type="entry name" value="HTH-type_TetR-like_transc_reg"/>
</dbReference>
<dbReference type="PANTHER" id="PTHR30055">
    <property type="entry name" value="HTH-TYPE TRANSCRIPTIONAL REGULATOR RUTR"/>
    <property type="match status" value="1"/>
</dbReference>
<dbReference type="EMBL" id="AP023355">
    <property type="protein sequence ID" value="BCJ33026.1"/>
    <property type="molecule type" value="Genomic_DNA"/>
</dbReference>
<dbReference type="InterPro" id="IPR001647">
    <property type="entry name" value="HTH_TetR"/>
</dbReference>
<dbReference type="PANTHER" id="PTHR30055:SF151">
    <property type="entry name" value="TRANSCRIPTIONAL REGULATORY PROTEIN"/>
    <property type="match status" value="1"/>
</dbReference>
<gene>
    <name evidence="6" type="ORF">Athai_05290</name>
</gene>
<reference evidence="6 7" key="1">
    <citation type="submission" date="2020-08" db="EMBL/GenBank/DDBJ databases">
        <title>Whole genome shotgun sequence of Actinocatenispora thailandica NBRC 105041.</title>
        <authorList>
            <person name="Komaki H."/>
            <person name="Tamura T."/>
        </authorList>
    </citation>
    <scope>NUCLEOTIDE SEQUENCE [LARGE SCALE GENOMIC DNA]</scope>
    <source>
        <strain evidence="6 7">NBRC 105041</strain>
    </source>
</reference>
<sequence>MLARAEEMIDADGYDRFSLRALASALGVRPNALYNHVGGRDELLDAVAERFLAGFVLPETDEPWPEWVRAVAVGLRSQLGDHPERAALVLSRAGGTAVGPVLLRRFVDRLVVAGVDRAIAHLGWHLMLTTVVGTVQQERGRGGDPAGTFEAVLDVALRGLAAIAAEPADDRATALLAAHRVAHAAP</sequence>
<evidence type="ECO:0000313" key="7">
    <source>
        <dbReference type="Proteomes" id="UP000611640"/>
    </source>
</evidence>
<dbReference type="KEGG" id="atl:Athai_05290"/>
<proteinExistence type="predicted"/>
<dbReference type="GO" id="GO:0003700">
    <property type="term" value="F:DNA-binding transcription factor activity"/>
    <property type="evidence" value="ECO:0007669"/>
    <property type="project" value="TreeGrafter"/>
</dbReference>
<evidence type="ECO:0000313" key="6">
    <source>
        <dbReference type="EMBL" id="BCJ33026.1"/>
    </source>
</evidence>
<dbReference type="SUPFAM" id="SSF46689">
    <property type="entry name" value="Homeodomain-like"/>
    <property type="match status" value="1"/>
</dbReference>
<dbReference type="AlphaFoldDB" id="A0A7R7DK31"/>
<dbReference type="Proteomes" id="UP000611640">
    <property type="component" value="Chromosome"/>
</dbReference>
<evidence type="ECO:0000256" key="4">
    <source>
        <dbReference type="PROSITE-ProRule" id="PRU00335"/>
    </source>
</evidence>
<evidence type="ECO:0000256" key="3">
    <source>
        <dbReference type="ARBA" id="ARBA00023163"/>
    </source>
</evidence>
<feature type="DNA-binding region" description="H-T-H motif" evidence="4">
    <location>
        <begin position="18"/>
        <end position="37"/>
    </location>
</feature>
<dbReference type="Pfam" id="PF00440">
    <property type="entry name" value="TetR_N"/>
    <property type="match status" value="1"/>
</dbReference>
<evidence type="ECO:0000256" key="1">
    <source>
        <dbReference type="ARBA" id="ARBA00023015"/>
    </source>
</evidence>
<accession>A0A7R7DK31</accession>
<keyword evidence="3" id="KW-0804">Transcription</keyword>
<dbReference type="InterPro" id="IPR009057">
    <property type="entry name" value="Homeodomain-like_sf"/>
</dbReference>
<evidence type="ECO:0000256" key="2">
    <source>
        <dbReference type="ARBA" id="ARBA00023125"/>
    </source>
</evidence>